<reference evidence="3 4" key="1">
    <citation type="submission" date="2024-09" db="EMBL/GenBank/DDBJ databases">
        <authorList>
            <person name="Sun Q."/>
            <person name="Mori K."/>
        </authorList>
    </citation>
    <scope>NUCLEOTIDE SEQUENCE [LARGE SCALE GENOMIC DNA]</scope>
    <source>
        <strain evidence="3 4">TISTR 1856</strain>
    </source>
</reference>
<keyword evidence="2" id="KW-0472">Membrane</keyword>
<dbReference type="EMBL" id="JBHMDM010000005">
    <property type="protein sequence ID" value="MFB9377481.1"/>
    <property type="molecule type" value="Genomic_DNA"/>
</dbReference>
<proteinExistence type="predicted"/>
<organism evidence="3 4">
    <name type="scientific">Kineococcus gynurae</name>
    <dbReference type="NCBI Taxonomy" id="452979"/>
    <lineage>
        <taxon>Bacteria</taxon>
        <taxon>Bacillati</taxon>
        <taxon>Actinomycetota</taxon>
        <taxon>Actinomycetes</taxon>
        <taxon>Kineosporiales</taxon>
        <taxon>Kineosporiaceae</taxon>
        <taxon>Kineococcus</taxon>
    </lineage>
</organism>
<accession>A0ABV5LTR0</accession>
<name>A0ABV5LTR0_9ACTN</name>
<feature type="compositionally biased region" description="Basic and acidic residues" evidence="1">
    <location>
        <begin position="35"/>
        <end position="48"/>
    </location>
</feature>
<feature type="transmembrane region" description="Helical" evidence="2">
    <location>
        <begin position="6"/>
        <end position="25"/>
    </location>
</feature>
<evidence type="ECO:0000313" key="4">
    <source>
        <dbReference type="Proteomes" id="UP001589748"/>
    </source>
</evidence>
<protein>
    <submittedName>
        <fullName evidence="3">Uncharacterized protein</fullName>
    </submittedName>
</protein>
<keyword evidence="4" id="KW-1185">Reference proteome</keyword>
<dbReference type="RefSeq" id="WP_380139036.1">
    <property type="nucleotide sequence ID" value="NZ_JBHLUI010000010.1"/>
</dbReference>
<evidence type="ECO:0000256" key="1">
    <source>
        <dbReference type="SAM" id="MobiDB-lite"/>
    </source>
</evidence>
<gene>
    <name evidence="3" type="ORF">ACFFVI_10910</name>
</gene>
<dbReference type="Proteomes" id="UP001589748">
    <property type="component" value="Unassembled WGS sequence"/>
</dbReference>
<comment type="caution">
    <text evidence="3">The sequence shown here is derived from an EMBL/GenBank/DDBJ whole genome shotgun (WGS) entry which is preliminary data.</text>
</comment>
<evidence type="ECO:0000256" key="2">
    <source>
        <dbReference type="SAM" id="Phobius"/>
    </source>
</evidence>
<keyword evidence="2" id="KW-0812">Transmembrane</keyword>
<evidence type="ECO:0000313" key="3">
    <source>
        <dbReference type="EMBL" id="MFB9377481.1"/>
    </source>
</evidence>
<feature type="region of interest" description="Disordered" evidence="1">
    <location>
        <begin position="35"/>
        <end position="57"/>
    </location>
</feature>
<keyword evidence="2" id="KW-1133">Transmembrane helix</keyword>
<sequence length="57" mass="6269">MDVLAALLPSTGLLVLFVILVRSILHADRRERAALARTRSERVAKSEEAPGPTEKPF</sequence>